<keyword evidence="7 10" id="KW-0067">ATP-binding</keyword>
<name>A0AB37UE29_9CYAN</name>
<evidence type="ECO:0000256" key="5">
    <source>
        <dbReference type="ARBA" id="ARBA00022694"/>
    </source>
</evidence>
<dbReference type="PANTHER" id="PTHR11088">
    <property type="entry name" value="TRNA DIMETHYLALLYLTRANSFERASE"/>
    <property type="match status" value="1"/>
</dbReference>
<dbReference type="GO" id="GO:0005524">
    <property type="term" value="F:ATP binding"/>
    <property type="evidence" value="ECO:0007669"/>
    <property type="project" value="UniProtKB-UniRule"/>
</dbReference>
<comment type="cofactor">
    <cofactor evidence="1 10">
        <name>Mg(2+)</name>
        <dbReference type="ChEBI" id="CHEBI:18420"/>
    </cofactor>
</comment>
<evidence type="ECO:0000256" key="9">
    <source>
        <dbReference type="ARBA" id="ARBA00049563"/>
    </source>
</evidence>
<sequence>MYQTDISHRFGLITICGATATGKSGLAITIAQRLNSVIISADSRQVYREFNLGTAKPTPSQQQLIPHYLIDICDPTETFTVAEYQEQAQGLIEKWRGVETLHATSLHLFPLLVGGTGLYIRSIVRGMKIPRVAPQPKLRSQLLSLGQKQLYAMLQQVDPVAATKIHPNDPTRTVRALEVFYVTSRPISTQQGEDPPCYPILQIGLDCESNALTQRISQRTEQMVADGLVAEVEYLCQKYRMDLPLLNTLGYQEFKQYLAGDISLEEAKELTVLHTRQFAKRQRTWFRAYPQIEWFNADSPDLVERVWQRIQDFMAQLNLKKTRDSKM</sequence>
<dbReference type="InterPro" id="IPR039657">
    <property type="entry name" value="Dimethylallyltransferase"/>
</dbReference>
<feature type="site" description="Interaction with substrate tRNA" evidence="10">
    <location>
        <position position="139"/>
    </location>
</feature>
<evidence type="ECO:0000256" key="1">
    <source>
        <dbReference type="ARBA" id="ARBA00001946"/>
    </source>
</evidence>
<evidence type="ECO:0000313" key="14">
    <source>
        <dbReference type="EMBL" id="RUT06919.1"/>
    </source>
</evidence>
<evidence type="ECO:0000256" key="13">
    <source>
        <dbReference type="RuleBase" id="RU003785"/>
    </source>
</evidence>
<dbReference type="Proteomes" id="UP000282574">
    <property type="component" value="Unassembled WGS sequence"/>
</dbReference>
<accession>A0AB37UE29</accession>
<dbReference type="SUPFAM" id="SSF52540">
    <property type="entry name" value="P-loop containing nucleoside triphosphate hydrolases"/>
    <property type="match status" value="2"/>
</dbReference>
<feature type="binding site" evidence="10">
    <location>
        <begin position="19"/>
        <end position="24"/>
    </location>
    <ligand>
        <name>substrate</name>
    </ligand>
</feature>
<proteinExistence type="inferred from homology"/>
<evidence type="ECO:0000256" key="7">
    <source>
        <dbReference type="ARBA" id="ARBA00022840"/>
    </source>
</evidence>
<keyword evidence="4 10" id="KW-0808">Transferase</keyword>
<feature type="binding site" evidence="10">
    <location>
        <begin position="17"/>
        <end position="24"/>
    </location>
    <ligand>
        <name>ATP</name>
        <dbReference type="ChEBI" id="CHEBI:30616"/>
    </ligand>
</feature>
<reference evidence="14 15" key="1">
    <citation type="journal article" date="2019" name="Genome Biol. Evol.">
        <title>Day and night: Metabolic profiles and evolutionary relationships of six axenic non-marine cyanobacteria.</title>
        <authorList>
            <person name="Will S.E."/>
            <person name="Henke P."/>
            <person name="Boedeker C."/>
            <person name="Huang S."/>
            <person name="Brinkmann H."/>
            <person name="Rohde M."/>
            <person name="Jarek M."/>
            <person name="Friedl T."/>
            <person name="Seufert S."/>
            <person name="Schumacher M."/>
            <person name="Overmann J."/>
            <person name="Neumann-Schaal M."/>
            <person name="Petersen J."/>
        </authorList>
    </citation>
    <scope>NUCLEOTIDE SEQUENCE [LARGE SCALE GENOMIC DNA]</scope>
    <source>
        <strain evidence="14 15">SAG 39.79</strain>
    </source>
</reference>
<keyword evidence="6 10" id="KW-0547">Nucleotide-binding</keyword>
<comment type="catalytic activity">
    <reaction evidence="9 10 11">
        <text>adenosine(37) in tRNA + dimethylallyl diphosphate = N(6)-dimethylallyladenosine(37) in tRNA + diphosphate</text>
        <dbReference type="Rhea" id="RHEA:26482"/>
        <dbReference type="Rhea" id="RHEA-COMP:10162"/>
        <dbReference type="Rhea" id="RHEA-COMP:10375"/>
        <dbReference type="ChEBI" id="CHEBI:33019"/>
        <dbReference type="ChEBI" id="CHEBI:57623"/>
        <dbReference type="ChEBI" id="CHEBI:74411"/>
        <dbReference type="ChEBI" id="CHEBI:74415"/>
        <dbReference type="EC" id="2.5.1.75"/>
    </reaction>
</comment>
<evidence type="ECO:0000256" key="8">
    <source>
        <dbReference type="ARBA" id="ARBA00022842"/>
    </source>
</evidence>
<keyword evidence="5 10" id="KW-0819">tRNA processing</keyword>
<comment type="similarity">
    <text evidence="3 10 13">Belongs to the IPP transferase family.</text>
</comment>
<dbReference type="EMBL" id="RSCK01000064">
    <property type="protein sequence ID" value="RUT06919.1"/>
    <property type="molecule type" value="Genomic_DNA"/>
</dbReference>
<evidence type="ECO:0000313" key="15">
    <source>
        <dbReference type="Proteomes" id="UP000282574"/>
    </source>
</evidence>
<dbReference type="Gene3D" id="1.10.20.140">
    <property type="match status" value="1"/>
</dbReference>
<comment type="caution">
    <text evidence="14">The sequence shown here is derived from an EMBL/GenBank/DDBJ whole genome shotgun (WGS) entry which is preliminary data.</text>
</comment>
<dbReference type="RefSeq" id="WP_106166179.1">
    <property type="nucleotide sequence ID" value="NZ_JAVKZF010000002.1"/>
</dbReference>
<feature type="site" description="Interaction with substrate tRNA" evidence="10">
    <location>
        <position position="116"/>
    </location>
</feature>
<dbReference type="Gene3D" id="3.40.50.300">
    <property type="entry name" value="P-loop containing nucleotide triphosphate hydrolases"/>
    <property type="match status" value="1"/>
</dbReference>
<comment type="function">
    <text evidence="2 10 12">Catalyzes the transfer of a dimethylallyl group onto the adenine at position 37 in tRNAs that read codons beginning with uridine, leading to the formation of N6-(dimethylallyl)adenosine (i(6)A).</text>
</comment>
<feature type="region of interest" description="Interaction with substrate tRNA" evidence="10">
    <location>
        <begin position="42"/>
        <end position="45"/>
    </location>
</feature>
<dbReference type="PANTHER" id="PTHR11088:SF60">
    <property type="entry name" value="TRNA DIMETHYLALLYLTRANSFERASE"/>
    <property type="match status" value="1"/>
</dbReference>
<evidence type="ECO:0000256" key="3">
    <source>
        <dbReference type="ARBA" id="ARBA00005842"/>
    </source>
</evidence>
<evidence type="ECO:0000256" key="10">
    <source>
        <dbReference type="HAMAP-Rule" id="MF_00185"/>
    </source>
</evidence>
<dbReference type="NCBIfam" id="TIGR00174">
    <property type="entry name" value="miaA"/>
    <property type="match status" value="1"/>
</dbReference>
<protein>
    <recommendedName>
        <fullName evidence="10">tRNA dimethylallyltransferase</fullName>
        <ecNumber evidence="10">2.5.1.75</ecNumber>
    </recommendedName>
    <alternativeName>
        <fullName evidence="10">Dimethylallyl diphosphate:tRNA dimethylallyltransferase</fullName>
        <shortName evidence="10">DMAPP:tRNA dimethylallyltransferase</shortName>
        <shortName evidence="10">DMATase</shortName>
    </alternativeName>
    <alternativeName>
        <fullName evidence="10">Isopentenyl-diphosphate:tRNA isopentenyltransferase</fullName>
        <shortName evidence="10">IPP transferase</shortName>
        <shortName evidence="10">IPPT</shortName>
        <shortName evidence="10">IPTase</shortName>
    </alternativeName>
</protein>
<dbReference type="GO" id="GO:0006400">
    <property type="term" value="P:tRNA modification"/>
    <property type="evidence" value="ECO:0007669"/>
    <property type="project" value="TreeGrafter"/>
</dbReference>
<dbReference type="Pfam" id="PF01715">
    <property type="entry name" value="IPPT"/>
    <property type="match status" value="1"/>
</dbReference>
<evidence type="ECO:0000256" key="2">
    <source>
        <dbReference type="ARBA" id="ARBA00003213"/>
    </source>
</evidence>
<keyword evidence="15" id="KW-1185">Reference proteome</keyword>
<evidence type="ECO:0000256" key="4">
    <source>
        <dbReference type="ARBA" id="ARBA00022679"/>
    </source>
</evidence>
<dbReference type="InterPro" id="IPR018022">
    <property type="entry name" value="IPT"/>
</dbReference>
<evidence type="ECO:0000256" key="6">
    <source>
        <dbReference type="ARBA" id="ARBA00022741"/>
    </source>
</evidence>
<dbReference type="GO" id="GO:0052381">
    <property type="term" value="F:tRNA dimethylallyltransferase activity"/>
    <property type="evidence" value="ECO:0007669"/>
    <property type="project" value="UniProtKB-UniRule"/>
</dbReference>
<gene>
    <name evidence="10 14" type="primary">miaA</name>
    <name evidence="14" type="ORF">DSM107010_51670</name>
</gene>
<dbReference type="HAMAP" id="MF_00185">
    <property type="entry name" value="IPP_trans"/>
    <property type="match status" value="1"/>
</dbReference>
<dbReference type="InterPro" id="IPR027417">
    <property type="entry name" value="P-loop_NTPase"/>
</dbReference>
<evidence type="ECO:0000256" key="11">
    <source>
        <dbReference type="RuleBase" id="RU003783"/>
    </source>
</evidence>
<dbReference type="AlphaFoldDB" id="A0AB37UE29"/>
<comment type="subunit">
    <text evidence="10">Monomer.</text>
</comment>
<keyword evidence="8 10" id="KW-0460">Magnesium</keyword>
<comment type="caution">
    <text evidence="10">Lacks conserved residue(s) required for the propagation of feature annotation.</text>
</comment>
<evidence type="ECO:0000256" key="12">
    <source>
        <dbReference type="RuleBase" id="RU003784"/>
    </source>
</evidence>
<dbReference type="EC" id="2.5.1.75" evidence="10"/>
<organism evidence="14 15">
    <name type="scientific">Chroococcidiopsis cubana SAG 39.79</name>
    <dbReference type="NCBI Taxonomy" id="388085"/>
    <lineage>
        <taxon>Bacteria</taxon>
        <taxon>Bacillati</taxon>
        <taxon>Cyanobacteriota</taxon>
        <taxon>Cyanophyceae</taxon>
        <taxon>Chroococcidiopsidales</taxon>
        <taxon>Chroococcidiopsidaceae</taxon>
        <taxon>Chroococcidiopsis</taxon>
    </lineage>
</organism>